<dbReference type="Pfam" id="PF00023">
    <property type="entry name" value="Ank"/>
    <property type="match status" value="1"/>
</dbReference>
<sequence>MARPIIEAIRSGDVALAKKLLQSQKHGCLDCQTSRRDGTALFWAACRGLIELAELLLTRNASVNASTGYGATPLHAAADAGRVQVIRLLIKYGADVNSFTQSGDTPCHLAAYRGNSHAVQVLVEEGANLNSRNRKCHRPVDEAEANGHFQIVEYLTAVSGTFRCGDQETDMSIPGSPVHTLSHQRVPFRVCNSSPVFQTDSVLSPAKGHHHV</sequence>
<name>B3SN76_HALDV</name>
<keyword evidence="1" id="KW-0677">Repeat</keyword>
<dbReference type="PANTHER" id="PTHR24180:SF45">
    <property type="entry name" value="POLY [ADP-RIBOSE] POLYMERASE TANKYRASE"/>
    <property type="match status" value="1"/>
</dbReference>
<gene>
    <name evidence="4" type="primary">Anky</name>
    <name evidence="4" type="ORF">HDr3CJ10</name>
</gene>
<dbReference type="Pfam" id="PF12796">
    <property type="entry name" value="Ank_2"/>
    <property type="match status" value="1"/>
</dbReference>
<dbReference type="PRINTS" id="PR01415">
    <property type="entry name" value="ANKYRIN"/>
</dbReference>
<organism evidence="4">
    <name type="scientific">Haliotis diversicolor</name>
    <name type="common">Abalone</name>
    <name type="synonym">Sulculus diversicolor</name>
    <dbReference type="NCBI Taxonomy" id="36095"/>
    <lineage>
        <taxon>Eukaryota</taxon>
        <taxon>Metazoa</taxon>
        <taxon>Spiralia</taxon>
        <taxon>Lophotrochozoa</taxon>
        <taxon>Mollusca</taxon>
        <taxon>Gastropoda</taxon>
        <taxon>Vetigastropoda</taxon>
        <taxon>Lepetellida</taxon>
        <taxon>Haliotoidea</taxon>
        <taxon>Haliotidae</taxon>
        <taxon>Haliotis</taxon>
    </lineage>
</organism>
<evidence type="ECO:0000256" key="1">
    <source>
        <dbReference type="ARBA" id="ARBA00022737"/>
    </source>
</evidence>
<dbReference type="InterPro" id="IPR051637">
    <property type="entry name" value="Ank_repeat_dom-contain_49"/>
</dbReference>
<protein>
    <submittedName>
        <fullName evidence="4">Ankyrin repeat protein</fullName>
    </submittedName>
</protein>
<keyword evidence="2 3" id="KW-0040">ANK repeat</keyword>
<feature type="repeat" description="ANK" evidence="3">
    <location>
        <begin position="102"/>
        <end position="134"/>
    </location>
</feature>
<accession>B3SN76</accession>
<feature type="repeat" description="ANK" evidence="3">
    <location>
        <begin position="36"/>
        <end position="68"/>
    </location>
</feature>
<evidence type="ECO:0000313" key="4">
    <source>
        <dbReference type="EMBL" id="ABV01120.1"/>
    </source>
</evidence>
<dbReference type="Gene3D" id="1.25.40.20">
    <property type="entry name" value="Ankyrin repeat-containing domain"/>
    <property type="match status" value="2"/>
</dbReference>
<dbReference type="AlphaFoldDB" id="B3SN76"/>
<dbReference type="PROSITE" id="PS50088">
    <property type="entry name" value="ANK_REPEAT"/>
    <property type="match status" value="3"/>
</dbReference>
<evidence type="ECO:0000256" key="3">
    <source>
        <dbReference type="PROSITE-ProRule" id="PRU00023"/>
    </source>
</evidence>
<dbReference type="SMART" id="SM00248">
    <property type="entry name" value="ANK"/>
    <property type="match status" value="3"/>
</dbReference>
<dbReference type="SUPFAM" id="SSF48403">
    <property type="entry name" value="Ankyrin repeat"/>
    <property type="match status" value="1"/>
</dbReference>
<reference evidence="4" key="2">
    <citation type="journal article" date="2008" name="Dev. Comp. Immunol.">
        <title>Identification of the up-regulated expression genes in hemocytes of variously colored abalone (Haliotis diversicolor Reeve, 1846) challenged with bacteria.</title>
        <authorList>
            <person name="Wang K.J."/>
            <person name="Ren H.L."/>
            <person name="Xu D.D."/>
            <person name="Cai L."/>
            <person name="Yang M."/>
        </authorList>
    </citation>
    <scope>NUCLEOTIDE SEQUENCE</scope>
</reference>
<dbReference type="PROSITE" id="PS50297">
    <property type="entry name" value="ANK_REP_REGION"/>
    <property type="match status" value="2"/>
</dbReference>
<dbReference type="InterPro" id="IPR002110">
    <property type="entry name" value="Ankyrin_rpt"/>
</dbReference>
<dbReference type="PANTHER" id="PTHR24180">
    <property type="entry name" value="CYCLIN-DEPENDENT KINASE INHIBITOR 2C-RELATED"/>
    <property type="match status" value="1"/>
</dbReference>
<proteinExistence type="evidence at transcript level"/>
<feature type="non-terminal residue" evidence="4">
    <location>
        <position position="212"/>
    </location>
</feature>
<evidence type="ECO:0000256" key="2">
    <source>
        <dbReference type="ARBA" id="ARBA00023043"/>
    </source>
</evidence>
<dbReference type="EMBL" id="EF546617">
    <property type="protein sequence ID" value="ABV01120.1"/>
    <property type="molecule type" value="mRNA"/>
</dbReference>
<reference evidence="4" key="1">
    <citation type="submission" date="2007-04" db="EMBL/GenBank/DDBJ databases">
        <authorList>
            <person name="Wang K.-J."/>
            <person name="Ren H.-L."/>
            <person name="Lin Z.-Y."/>
            <person name="Yang M."/>
            <person name="Cai L."/>
        </authorList>
    </citation>
    <scope>NUCLEOTIDE SEQUENCE</scope>
</reference>
<dbReference type="InterPro" id="IPR036770">
    <property type="entry name" value="Ankyrin_rpt-contain_sf"/>
</dbReference>
<feature type="repeat" description="ANK" evidence="3">
    <location>
        <begin position="69"/>
        <end position="101"/>
    </location>
</feature>